<dbReference type="EMBL" id="MEHD01000021">
    <property type="protein sequence ID" value="ODR57527.1"/>
    <property type="molecule type" value="Genomic_DNA"/>
</dbReference>
<name>A0ABX3AHL0_9FIRM</name>
<evidence type="ECO:0000313" key="1">
    <source>
        <dbReference type="EMBL" id="ODR57527.1"/>
    </source>
</evidence>
<keyword evidence="2" id="KW-1185">Reference proteome</keyword>
<dbReference type="InterPro" id="IPR014985">
    <property type="entry name" value="WbqC"/>
</dbReference>
<protein>
    <recommendedName>
        <fullName evidence="3">WbqC-like protein family protein</fullName>
    </recommendedName>
</protein>
<gene>
    <name evidence="1" type="ORF">BEI63_10455</name>
</gene>
<accession>A0ABX3AHL0</accession>
<dbReference type="Proteomes" id="UP000094869">
    <property type="component" value="Unassembled WGS sequence"/>
</dbReference>
<dbReference type="RefSeq" id="WP_044968527.1">
    <property type="nucleotide sequence ID" value="NZ_JAQCZP010000010.1"/>
</dbReference>
<evidence type="ECO:0000313" key="2">
    <source>
        <dbReference type="Proteomes" id="UP000094869"/>
    </source>
</evidence>
<reference evidence="1 2" key="1">
    <citation type="submission" date="2016-08" db="EMBL/GenBank/DDBJ databases">
        <title>Characterization of Isolates of Eisenbergiella tayi Derived from Blood Cultures, Using Whole Genome Sequencing.</title>
        <authorList>
            <person name="Bernier A.-M."/>
            <person name="Burdz T."/>
            <person name="Wiebe D."/>
            <person name="Bernard K."/>
        </authorList>
    </citation>
    <scope>NUCLEOTIDE SEQUENCE [LARGE SCALE GENOMIC DNA]</scope>
    <source>
        <strain evidence="1 2">NML120146</strain>
    </source>
</reference>
<evidence type="ECO:0008006" key="3">
    <source>
        <dbReference type="Google" id="ProtNLM"/>
    </source>
</evidence>
<dbReference type="Pfam" id="PF08889">
    <property type="entry name" value="WbqC"/>
    <property type="match status" value="1"/>
</dbReference>
<proteinExistence type="predicted"/>
<sequence>MKLGIMQPYFIPYLGYWQLLNAVDKYVVYDDVNFIKGGWVNRNRILLNGEPRYINIQMEGASAYKLINEIGVTDNKKIFNKELRVIEAAYYKAPNFEEGYSMMKEIFECGETNLASFLFLSIQKICEYLGVETEIILSSKMDKDCTLKGQDKVISICKLLNADTYYNAIGGKELYSKEAFIKEGIELKFLRCGNISYKQVGDGFVPNLSILDVIMSNSREEISALLGEYELI</sequence>
<organism evidence="1 2">
    <name type="scientific">Eisenbergiella tayi</name>
    <dbReference type="NCBI Taxonomy" id="1432052"/>
    <lineage>
        <taxon>Bacteria</taxon>
        <taxon>Bacillati</taxon>
        <taxon>Bacillota</taxon>
        <taxon>Clostridia</taxon>
        <taxon>Lachnospirales</taxon>
        <taxon>Lachnospiraceae</taxon>
        <taxon>Eisenbergiella</taxon>
    </lineage>
</organism>
<comment type="caution">
    <text evidence="1">The sequence shown here is derived from an EMBL/GenBank/DDBJ whole genome shotgun (WGS) entry which is preliminary data.</text>
</comment>